<feature type="compositionally biased region" description="Polar residues" evidence="3">
    <location>
        <begin position="1601"/>
        <end position="1615"/>
    </location>
</feature>
<protein>
    <submittedName>
        <fullName evidence="5">High cysteine membrane protein Group 1</fullName>
    </submittedName>
</protein>
<feature type="transmembrane region" description="Helical" evidence="4">
    <location>
        <begin position="1555"/>
        <end position="1581"/>
    </location>
</feature>
<accession>A8BRY1</accession>
<dbReference type="VEuPathDB" id="GiardiaDB:GL50803_15317"/>
<evidence type="ECO:0000313" key="5">
    <source>
        <dbReference type="EMBL" id="KAE8304486.1"/>
    </source>
</evidence>
<keyword evidence="2" id="KW-1015">Disulfide bond</keyword>
<evidence type="ECO:0000313" key="6">
    <source>
        <dbReference type="Proteomes" id="UP000001548"/>
    </source>
</evidence>
<name>A8BRY1_GIAIC</name>
<dbReference type="InterPro" id="IPR006212">
    <property type="entry name" value="Furin_repeat"/>
</dbReference>
<keyword evidence="1 2" id="KW-0245">EGF-like domain</keyword>
<dbReference type="KEGG" id="gla:GL50803_0015317"/>
<dbReference type="PROSITE" id="PS00022">
    <property type="entry name" value="EGF_1"/>
    <property type="match status" value="3"/>
</dbReference>
<dbReference type="SUPFAM" id="SSF57184">
    <property type="entry name" value="Growth factor receptor domain"/>
    <property type="match status" value="2"/>
</dbReference>
<feature type="region of interest" description="Disordered" evidence="3">
    <location>
        <begin position="1587"/>
        <end position="1615"/>
    </location>
</feature>
<dbReference type="SMART" id="SM00261">
    <property type="entry name" value="FU"/>
    <property type="match status" value="5"/>
</dbReference>
<gene>
    <name evidence="5" type="ORF">GL50803_0015317</name>
</gene>
<dbReference type="InterPro" id="IPR009030">
    <property type="entry name" value="Growth_fac_rcpt_cys_sf"/>
</dbReference>
<evidence type="ECO:0000256" key="2">
    <source>
        <dbReference type="PROSITE-ProRule" id="PRU00076"/>
    </source>
</evidence>
<dbReference type="OMA" id="CAIDNCE"/>
<dbReference type="Proteomes" id="UP000001548">
    <property type="component" value="Unassembled WGS sequence"/>
</dbReference>
<sequence length="1615" mass="169597">MLKVSLMLAVGLAAPCGDTGYECGDHGTCTLIGEVYRCVCAPGWTGYDCSSCSRGFVNLVENCIPPSCIEDGLECGGRGTCLYLKSKNAWECGSCPVGFYQYSGRCVSSYCYGDEEAGGVTTERPCSGQGICIFNGASEADRVRPDVYICSCNLIHTGSQCQNCDPRFGKIDPLLRACVAMSCYDGEDTEPCQGRGECVENIQQHPFTGELTTGYICRCGYPYQLVGTAKCLPLNCVSTQAGVATECGTGGVCESSGSQFSCRCLSGFVQLTDGHCTAPACRQNDGALACSDIGACVSGGEDPTNPNTYYCQCPMSYSSGDYCEVCDNQRGTTINGKCVAKSCVADNTVCSNNGDCVLEGLFAYRCKCHEGYEAHGTNVCAKPGCWDSIVNKTCSGAGQCTSNGCQCNSGFTLRSMRCIPTKLISGSWVCSGNGTATISSSSADASKPENWICQCDGVTKGTLCNECNTERRPPAAYMINDACTAAACVSDSTTSPPTICNGVQGATCSQYGVDADSVFYCKTPDKSQYLVAYNSSLVVHRGCTYPSKTEYPLNLYCGLLDGHTMYIDDPGAPQCLSALTSTCSCEDPFNFVTVEDAIKSELGDVQYRTSCIHKACLNPDLKGTTDETVLQNPDSYCNGLGDCLQDDHGDYTCFCGPGSTYFKGTCVSNACLTQDPETDATVMCGGLGICALDTYGYWGCVCEYPYFGSGSSCYPIGCGYHDPLDRTTVLCGGEGRGTCVANETHPELATCACNRGFTLINSNYCAPSACTAYGADREGVEPSLSYVCSGIGDCFYNPVTGSYECHCGEGYYATGPYCTLAQCIVVIDAGEAIPGLIGNLYLECGFAGAGTCTSDGCTCNSGYVKTASLSMCVRAGCIDENNVYCGGDHHAACVDKGDGTGFSCVCTAQHVNVNGTCVPKKCVTRDVNGNNVVCGGRGQCIQMWTGYMCACDNNTPAVPSGDSYTCPHPDCCGQVGEDMVVCSDQGSCKETTTGGFCVCNNGYSLVGKSQCIVSECVQTDGNGVTSICGGGECIATNDVHSCACANGFSNVDGRCVHSNCIDTYDGEQIECSGFGKCTAVDSSYKCVCNLGYSPGTEPNRCFSVMCLSTIGDKGYECGGHGKCTYSEEQEEFSCTCESGYKNIDDTSAGYSITYFCVTSGCTTTSEAGQTVCNGGGMCDPTSGRCVCNEGHAGDTCADCADGYIRPPEEYIFKHCMKTTCADSTCGGTGMCVPSLLYNQMVCECADHHTPLDGRCVPCAIDNCETCDVSQLGRACSLCQDGTYLSGDQTQCLPCHADCKTCQGPQSTQCLSCVEGKVHSLNGMGASGCKEECRINVDGCKSCGAMISKTKYCSQCQSQTSVPVNGECKSQATRASECSRYSKGACLACADGYFLYEGGCYETSKLPGRDVCSMASSGSCSYCKIGYSNLAGTCTACKNENCASCNIVTTCDECKPGWSLVNGECVSCAAECESCTQGSPSTCKSCKDEYFASFSFSGDASGPCRPCSDTTPMDGIVGVPGCKYCTLPLTNGTNENPVSVICLTTESAGKMMSTGAIAGITIAVLVVVGGSVAGVLVWFFLFRNRKGPMKKSPRRRFHPDETSTSLLSQDYGSSML</sequence>
<dbReference type="PANTHER" id="PTHR23275">
    <property type="entry name" value="CABRIOLET.-RELATED"/>
    <property type="match status" value="1"/>
</dbReference>
<feature type="compositionally biased region" description="Basic residues" evidence="3">
    <location>
        <begin position="1587"/>
        <end position="1596"/>
    </location>
</feature>
<dbReference type="InterPro" id="IPR052798">
    <property type="entry name" value="Giardia_VSA"/>
</dbReference>
<dbReference type="InterPro" id="IPR002049">
    <property type="entry name" value="LE_dom"/>
</dbReference>
<dbReference type="Gene3D" id="2.90.20.10">
    <property type="entry name" value="Plasmodium vivax P25 domain"/>
    <property type="match status" value="1"/>
</dbReference>
<proteinExistence type="predicted"/>
<comment type="caution">
    <text evidence="2">Lacks conserved residue(s) required for the propagation of feature annotation.</text>
</comment>
<feature type="disulfide bond" evidence="2">
    <location>
        <begin position="1187"/>
        <end position="1196"/>
    </location>
</feature>
<evidence type="ECO:0000256" key="3">
    <source>
        <dbReference type="SAM" id="MobiDB-lite"/>
    </source>
</evidence>
<dbReference type="Pfam" id="PF03302">
    <property type="entry name" value="VSP"/>
    <property type="match status" value="1"/>
</dbReference>
<evidence type="ECO:0000256" key="1">
    <source>
        <dbReference type="ARBA" id="ARBA00022536"/>
    </source>
</evidence>
<evidence type="ECO:0000256" key="4">
    <source>
        <dbReference type="SAM" id="Phobius"/>
    </source>
</evidence>
<dbReference type="PROSITE" id="PS01248">
    <property type="entry name" value="EGF_LAM_1"/>
    <property type="match status" value="3"/>
</dbReference>
<dbReference type="RefSeq" id="XP_001705227.1">
    <property type="nucleotide sequence ID" value="XM_001705175.1"/>
</dbReference>
<dbReference type="PANTHER" id="PTHR23275:SF100">
    <property type="entry name" value="EGF-LIKE DOMAIN-CONTAINING PROTEIN"/>
    <property type="match status" value="1"/>
</dbReference>
<keyword evidence="4" id="KW-0472">Membrane</keyword>
<dbReference type="InterPro" id="IPR005127">
    <property type="entry name" value="Giardia_VSP"/>
</dbReference>
<keyword evidence="4" id="KW-1133">Transmembrane helix</keyword>
<comment type="caution">
    <text evidence="5">The sequence shown here is derived from an EMBL/GenBank/DDBJ whole genome shotgun (WGS) entry which is preliminary data.</text>
</comment>
<dbReference type="GeneID" id="5698074"/>
<dbReference type="PROSITE" id="PS50026">
    <property type="entry name" value="EGF_3"/>
    <property type="match status" value="2"/>
</dbReference>
<dbReference type="HOGENOM" id="CLU_243755_0_0_1"/>
<organism evidence="5 6">
    <name type="scientific">Giardia intestinalis (strain ATCC 50803 / WB clone C6)</name>
    <name type="common">Giardia lamblia</name>
    <dbReference type="NCBI Taxonomy" id="184922"/>
    <lineage>
        <taxon>Eukaryota</taxon>
        <taxon>Metamonada</taxon>
        <taxon>Diplomonadida</taxon>
        <taxon>Hexamitidae</taxon>
        <taxon>Giardiinae</taxon>
        <taxon>Giardia</taxon>
    </lineage>
</organism>
<keyword evidence="6" id="KW-1185">Reference proteome</keyword>
<dbReference type="PROSITE" id="PS01186">
    <property type="entry name" value="EGF_2"/>
    <property type="match status" value="4"/>
</dbReference>
<dbReference type="SMART" id="SM00181">
    <property type="entry name" value="EGF"/>
    <property type="match status" value="22"/>
</dbReference>
<dbReference type="EMBL" id="AACB03000002">
    <property type="protein sequence ID" value="KAE8304486.1"/>
    <property type="molecule type" value="Genomic_DNA"/>
</dbReference>
<feature type="disulfide bond" evidence="2">
    <location>
        <begin position="40"/>
        <end position="49"/>
    </location>
</feature>
<keyword evidence="4" id="KW-0812">Transmembrane</keyword>
<reference evidence="5 6" key="1">
    <citation type="journal article" date="2007" name="Science">
        <title>Genomic minimalism in the early diverging intestinal parasite Giardia lamblia.</title>
        <authorList>
            <person name="Morrison H.G."/>
            <person name="McArthur A.G."/>
            <person name="Gillin F.D."/>
            <person name="Aley S.B."/>
            <person name="Adam R.D."/>
            <person name="Olsen G.J."/>
            <person name="Best A.A."/>
            <person name="Cande W.Z."/>
            <person name="Chen F."/>
            <person name="Cipriano M.J."/>
            <person name="Davids B.J."/>
            <person name="Dawson S.C."/>
            <person name="Elmendorf H.G."/>
            <person name="Hehl A.B."/>
            <person name="Holder M.E."/>
            <person name="Huse S.M."/>
            <person name="Kim U.U."/>
            <person name="Lasek-Nesselquist E."/>
            <person name="Manning G."/>
            <person name="Nigam A."/>
            <person name="Nixon J.E."/>
            <person name="Palm D."/>
            <person name="Passamaneck N.E."/>
            <person name="Prabhu A."/>
            <person name="Reich C.I."/>
            <person name="Reiner D.S."/>
            <person name="Samuelson J."/>
            <person name="Svard S.G."/>
            <person name="Sogin M.L."/>
        </authorList>
    </citation>
    <scope>NUCLEOTIDE SEQUENCE [LARGE SCALE GENOMIC DNA]</scope>
    <source>
        <strain evidence="5 6">WB C6</strain>
    </source>
</reference>
<dbReference type="InterPro" id="IPR000742">
    <property type="entry name" value="EGF"/>
</dbReference>